<dbReference type="Proteomes" id="UP001158049">
    <property type="component" value="Unassembled WGS sequence"/>
</dbReference>
<sequence length="230" mass="25729">MHAEKLFENMKAIVERAGYPLLSSYKVDLYVHDLEYLRQNDAPGVKFMWIVRESGTYLCRLGVAPRVNAEVDYAIDIHDANRREVYLLDRDAGTVKLLDDATAKRRLKEFDYSVERCTVSRKGEPIAVADIRLTSWTNGKPPTGTVHFHTGQVKFPLETLYALRSLAVCFVIEATHSLFTATEKIYIEGTEINELIAAHPQRVVDAPAPAPAPTPAQSAAQQDFLELLAA</sequence>
<accession>A0ABY1QT94</accession>
<proteinExistence type="predicted"/>
<evidence type="ECO:0000313" key="2">
    <source>
        <dbReference type="Proteomes" id="UP001158049"/>
    </source>
</evidence>
<evidence type="ECO:0000313" key="1">
    <source>
        <dbReference type="EMBL" id="SMP80190.1"/>
    </source>
</evidence>
<dbReference type="RefSeq" id="WP_283445430.1">
    <property type="nucleotide sequence ID" value="NZ_FXUL01000034.1"/>
</dbReference>
<keyword evidence="2" id="KW-1185">Reference proteome</keyword>
<gene>
    <name evidence="1" type="ORF">SAMN06295970_13439</name>
</gene>
<comment type="caution">
    <text evidence="1">The sequence shown here is derived from an EMBL/GenBank/DDBJ whole genome shotgun (WGS) entry which is preliminary data.</text>
</comment>
<organism evidence="1 2">
    <name type="scientific">Noviherbaspirillum suwonense</name>
    <dbReference type="NCBI Taxonomy" id="1224511"/>
    <lineage>
        <taxon>Bacteria</taxon>
        <taxon>Pseudomonadati</taxon>
        <taxon>Pseudomonadota</taxon>
        <taxon>Betaproteobacteria</taxon>
        <taxon>Burkholderiales</taxon>
        <taxon>Oxalobacteraceae</taxon>
        <taxon>Noviherbaspirillum</taxon>
    </lineage>
</organism>
<protein>
    <submittedName>
        <fullName evidence="1">Uncharacterized protein</fullName>
    </submittedName>
</protein>
<reference evidence="1 2" key="1">
    <citation type="submission" date="2017-05" db="EMBL/GenBank/DDBJ databases">
        <authorList>
            <person name="Varghese N."/>
            <person name="Submissions S."/>
        </authorList>
    </citation>
    <scope>NUCLEOTIDE SEQUENCE [LARGE SCALE GENOMIC DNA]</scope>
    <source>
        <strain evidence="1 2">DSM 26001</strain>
    </source>
</reference>
<dbReference type="EMBL" id="FXUL01000034">
    <property type="protein sequence ID" value="SMP80190.1"/>
    <property type="molecule type" value="Genomic_DNA"/>
</dbReference>
<name>A0ABY1QT94_9BURK</name>